<dbReference type="SUPFAM" id="SSF81296">
    <property type="entry name" value="E set domains"/>
    <property type="match status" value="1"/>
</dbReference>
<evidence type="ECO:0000256" key="6">
    <source>
        <dbReference type="SAM" id="SignalP"/>
    </source>
</evidence>
<evidence type="ECO:0000256" key="3">
    <source>
        <dbReference type="ARBA" id="ARBA00022729"/>
    </source>
</evidence>
<evidence type="ECO:0000259" key="7">
    <source>
        <dbReference type="Pfam" id="PF04234"/>
    </source>
</evidence>
<dbReference type="InterPro" id="IPR014756">
    <property type="entry name" value="Ig_E-set"/>
</dbReference>
<dbReference type="Gene3D" id="2.60.40.1220">
    <property type="match status" value="1"/>
</dbReference>
<feature type="signal peptide" evidence="6">
    <location>
        <begin position="1"/>
        <end position="24"/>
    </location>
</feature>
<dbReference type="InterPro" id="IPR007348">
    <property type="entry name" value="CopC_dom"/>
</dbReference>
<dbReference type="InterPro" id="IPR047685">
    <property type="entry name" value="CopC-like"/>
</dbReference>
<keyword evidence="5" id="KW-0186">Copper</keyword>
<comment type="similarity">
    <text evidence="2">Belongs to the CopC family.</text>
</comment>
<gene>
    <name evidence="8" type="ORF">B7G68_12870</name>
</gene>
<dbReference type="Proteomes" id="UP000240527">
    <property type="component" value="Chromosome"/>
</dbReference>
<protein>
    <submittedName>
        <fullName evidence="8">Copper resistance protein CopC</fullName>
    </submittedName>
</protein>
<evidence type="ECO:0000256" key="1">
    <source>
        <dbReference type="ARBA" id="ARBA00004418"/>
    </source>
</evidence>
<keyword evidence="4" id="KW-0574">Periplasm</keyword>
<dbReference type="NCBIfam" id="NF033814">
    <property type="entry name" value="copper_CopC"/>
    <property type="match status" value="1"/>
</dbReference>
<evidence type="ECO:0000256" key="4">
    <source>
        <dbReference type="ARBA" id="ARBA00022764"/>
    </source>
</evidence>
<feature type="domain" description="CopC" evidence="7">
    <location>
        <begin position="25"/>
        <end position="119"/>
    </location>
</feature>
<evidence type="ECO:0000313" key="8">
    <source>
        <dbReference type="EMBL" id="AVQ02663.1"/>
    </source>
</evidence>
<evidence type="ECO:0000256" key="5">
    <source>
        <dbReference type="ARBA" id="ARBA00023008"/>
    </source>
</evidence>
<evidence type="ECO:0000313" key="9">
    <source>
        <dbReference type="Proteomes" id="UP000240527"/>
    </source>
</evidence>
<evidence type="ECO:0000256" key="2">
    <source>
        <dbReference type="ARBA" id="ARBA00010509"/>
    </source>
</evidence>
<sequence>MNYRALIATTVLSASILASGQASAHAKLVASDPAANATVAAPKTISLTFNEKLAPAFSTFELAMADGMKTPVKTTVSPDRKTIRGAPKGRLMPGAYKLTWYAAAADDGHRMDGTLTFTVK</sequence>
<accession>A0ABM6THL4</accession>
<keyword evidence="9" id="KW-1185">Reference proteome</keyword>
<name>A0ABM6THL4_9CAUL</name>
<dbReference type="InterPro" id="IPR014755">
    <property type="entry name" value="Cu-Rt/internalin_Ig-like"/>
</dbReference>
<feature type="chain" id="PRO_5045507574" evidence="6">
    <location>
        <begin position="25"/>
        <end position="120"/>
    </location>
</feature>
<comment type="subcellular location">
    <subcellularLocation>
        <location evidence="1">Periplasm</location>
    </subcellularLocation>
</comment>
<dbReference type="RefSeq" id="WP_013079623.1">
    <property type="nucleotide sequence ID" value="NZ_CP027850.1"/>
</dbReference>
<organism evidence="8 9">
    <name type="scientific">Caulobacter segnis</name>
    <dbReference type="NCBI Taxonomy" id="88688"/>
    <lineage>
        <taxon>Bacteria</taxon>
        <taxon>Pseudomonadati</taxon>
        <taxon>Pseudomonadota</taxon>
        <taxon>Alphaproteobacteria</taxon>
        <taxon>Caulobacterales</taxon>
        <taxon>Caulobacteraceae</taxon>
        <taxon>Caulobacter</taxon>
    </lineage>
</organism>
<reference evidence="8 9" key="1">
    <citation type="journal article" date="2015" name="Biotechnol. Bioeng.">
        <title>Genome sequence and phenotypic characterization of Caulobacter segnis.</title>
        <authorList>
            <person name="Patel S."/>
            <person name="Fletcher B."/>
            <person name="Scott D.C."/>
            <person name="Ely B."/>
        </authorList>
    </citation>
    <scope>NUCLEOTIDE SEQUENCE [LARGE SCALE GENOMIC DNA]</scope>
    <source>
        <strain evidence="8 9">TK0059</strain>
    </source>
</reference>
<proteinExistence type="inferred from homology"/>
<dbReference type="Pfam" id="PF04234">
    <property type="entry name" value="CopC"/>
    <property type="match status" value="1"/>
</dbReference>
<dbReference type="EMBL" id="CP027850">
    <property type="protein sequence ID" value="AVQ02663.1"/>
    <property type="molecule type" value="Genomic_DNA"/>
</dbReference>
<keyword evidence="3 6" id="KW-0732">Signal</keyword>